<evidence type="ECO:0000256" key="1">
    <source>
        <dbReference type="ARBA" id="ARBA00004447"/>
    </source>
</evidence>
<evidence type="ECO:0000256" key="40">
    <source>
        <dbReference type="SAM" id="Phobius"/>
    </source>
</evidence>
<keyword evidence="10" id="KW-0735">Signal-anchor</keyword>
<evidence type="ECO:0000256" key="11">
    <source>
        <dbReference type="ARBA" id="ARBA00022989"/>
    </source>
</evidence>
<keyword evidence="11 40" id="KW-1133">Transmembrane helix</keyword>
<keyword evidence="6" id="KW-0964">Secreted</keyword>
<evidence type="ECO:0000256" key="31">
    <source>
        <dbReference type="ARBA" id="ARBA00047509"/>
    </source>
</evidence>
<dbReference type="FunFam" id="3.90.1480.20:FF:000002">
    <property type="entry name" value="CMP-N-acetylneuraminate-beta-galactosamide- alpha-2,3-sialyltransferase 2"/>
    <property type="match status" value="1"/>
</dbReference>
<dbReference type="EC" id="2.4.3.2" evidence="18"/>
<name>A0AAY4D2K3_9TELE</name>
<feature type="binding site" evidence="38">
    <location>
        <position position="218"/>
    </location>
    <ligand>
        <name>substrate</name>
    </ligand>
</feature>
<dbReference type="InterPro" id="IPR051757">
    <property type="entry name" value="Beta-gal_alpha2-3_sialyltrans"/>
</dbReference>
<evidence type="ECO:0000313" key="41">
    <source>
        <dbReference type="Ensembl" id="ENSDCDP00010039304.1"/>
    </source>
</evidence>
<dbReference type="GO" id="GO:0005576">
    <property type="term" value="C:extracellular region"/>
    <property type="evidence" value="ECO:0007669"/>
    <property type="project" value="UniProtKB-SubCell"/>
</dbReference>
<keyword evidence="8" id="KW-0808">Transferase</keyword>
<evidence type="ECO:0000256" key="9">
    <source>
        <dbReference type="ARBA" id="ARBA00022692"/>
    </source>
</evidence>
<dbReference type="Gene3D" id="3.90.1480.20">
    <property type="entry name" value="Glycosyl transferase family 29"/>
    <property type="match status" value="1"/>
</dbReference>
<evidence type="ECO:0000256" key="27">
    <source>
        <dbReference type="ARBA" id="ARBA00042991"/>
    </source>
</evidence>
<keyword evidence="16" id="KW-0325">Glycoprotein</keyword>
<comment type="catalytic activity">
    <reaction evidence="30">
        <text>a ganglioside GA1 + CMP-N-acetyl-beta-neuraminate = a ganglioside GM1b + CMP + H(+)</text>
        <dbReference type="Rhea" id="RHEA:48244"/>
        <dbReference type="ChEBI" id="CHEBI:15378"/>
        <dbReference type="ChEBI" id="CHEBI:57812"/>
        <dbReference type="ChEBI" id="CHEBI:60377"/>
        <dbReference type="ChEBI" id="CHEBI:88069"/>
        <dbReference type="ChEBI" id="CHEBI:90151"/>
    </reaction>
    <physiologicalReaction direction="left-to-right" evidence="30">
        <dbReference type="Rhea" id="RHEA:48245"/>
    </physiologicalReaction>
</comment>
<dbReference type="GO" id="GO:0003836">
    <property type="term" value="F:beta-galactoside (CMP) alpha-2,3-sialyltransferase activity"/>
    <property type="evidence" value="ECO:0007669"/>
    <property type="project" value="UniProtKB-EC"/>
</dbReference>
<dbReference type="GO" id="GO:0032580">
    <property type="term" value="C:Golgi cisterna membrane"/>
    <property type="evidence" value="ECO:0007669"/>
    <property type="project" value="UniProtKB-SubCell"/>
</dbReference>
<feature type="binding site" evidence="38">
    <location>
        <position position="287"/>
    </location>
    <ligand>
        <name>substrate</name>
    </ligand>
</feature>
<evidence type="ECO:0000256" key="3">
    <source>
        <dbReference type="ARBA" id="ARBA00004922"/>
    </source>
</evidence>
<comment type="subcellular location">
    <subcellularLocation>
        <location evidence="1">Golgi apparatus</location>
        <location evidence="1">Golgi stack membrane</location>
        <topology evidence="1">Single-pass type II membrane protein</topology>
    </subcellularLocation>
    <subcellularLocation>
        <location evidence="2">Secreted</location>
    </subcellularLocation>
</comment>
<feature type="binding site" evidence="38">
    <location>
        <position position="254"/>
    </location>
    <ligand>
        <name>substrate</name>
    </ligand>
</feature>
<evidence type="ECO:0000256" key="26">
    <source>
        <dbReference type="ARBA" id="ARBA00042990"/>
    </source>
</evidence>
<reference evidence="41 42" key="1">
    <citation type="submission" date="2020-06" db="EMBL/GenBank/DDBJ databases">
        <authorList>
            <consortium name="Wellcome Sanger Institute Data Sharing"/>
        </authorList>
    </citation>
    <scope>NUCLEOTIDE SEQUENCE [LARGE SCALE GENOMIC DNA]</scope>
</reference>
<evidence type="ECO:0000256" key="19">
    <source>
        <dbReference type="ARBA" id="ARBA00039107"/>
    </source>
</evidence>
<sequence>MSTFRLRKAKTLILFSITVAFTMLLCNYMLFFKSTLSLLNDLHPKEACACHRCVGETGGDTWFAERFNQDISPLMSRRSSTLTNETYRWWLLLQDESQPTDFNEVVEKLFQVIPDKELYRDAKPGRCRTCSVVGNSGNLKNSNYGPLIDLSDFVIRMNRGPTKGFEKDVGSRTTHHIMYPESAVNLDNETSLVLIPFKTLDLEWLISALTVGHINFTYLHVMPRIKASKDKVIVYNPIFMKYIYETWLEGHGLYPSTGFMAIIFALHICDEVNVYGFGADQHGNWHHYWEDNKTGGAFRQTGVHDGDYEHNLTMTLASKQKIAFFTGTGMVQREEKLEFLWNN</sequence>
<evidence type="ECO:0000256" key="23">
    <source>
        <dbReference type="ARBA" id="ARBA00042022"/>
    </source>
</evidence>
<dbReference type="PANTHER" id="PTHR46032:SF6">
    <property type="entry name" value="CMP-N-ACETYLNEURAMINATE-BETA-GALACTOSAMIDE-ALPHA-2,3-SIALYLTRANSFERASE 1"/>
    <property type="match status" value="1"/>
</dbReference>
<dbReference type="Ensembl" id="ENSDCDT00010049078.1">
    <property type="protein sequence ID" value="ENSDCDP00010039304.1"/>
    <property type="gene ID" value="ENSDCDG00010025341.1"/>
</dbReference>
<feature type="transmembrane region" description="Helical" evidence="40">
    <location>
        <begin position="12"/>
        <end position="31"/>
    </location>
</feature>
<evidence type="ECO:0000256" key="16">
    <source>
        <dbReference type="ARBA" id="ARBA00023180"/>
    </source>
</evidence>
<evidence type="ECO:0000256" key="35">
    <source>
        <dbReference type="ARBA" id="ARBA00081228"/>
    </source>
</evidence>
<dbReference type="Proteomes" id="UP000694580">
    <property type="component" value="Chromosome 20"/>
</dbReference>
<feature type="binding site" evidence="38">
    <location>
        <position position="258"/>
    </location>
    <ligand>
        <name>substrate</name>
    </ligand>
</feature>
<evidence type="ECO:0000256" key="30">
    <source>
        <dbReference type="ARBA" id="ARBA00043816"/>
    </source>
</evidence>
<proteinExistence type="inferred from homology"/>
<dbReference type="GeneTree" id="ENSGT00940000154725"/>
<comment type="similarity">
    <text evidence="5">Belongs to the glycosyltransferase 29 family.</text>
</comment>
<evidence type="ECO:0000256" key="13">
    <source>
        <dbReference type="ARBA" id="ARBA00023098"/>
    </source>
</evidence>
<reference evidence="41" key="3">
    <citation type="submission" date="2025-09" db="UniProtKB">
        <authorList>
            <consortium name="Ensembl"/>
        </authorList>
    </citation>
    <scope>IDENTIFICATION</scope>
</reference>
<comment type="catalytic activity">
    <reaction evidence="28">
        <text>a ganglioside GA1 (d18:1(4E)) + CMP-N-acetyl-beta-neuraminate = a ganglioside GM1b (d18:1(4E)) + CMP + H(+)</text>
        <dbReference type="Rhea" id="RHEA:47560"/>
        <dbReference type="ChEBI" id="CHEBI:15378"/>
        <dbReference type="ChEBI" id="CHEBI:27938"/>
        <dbReference type="ChEBI" id="CHEBI:57812"/>
        <dbReference type="ChEBI" id="CHEBI:60377"/>
        <dbReference type="ChEBI" id="CHEBI:78568"/>
    </reaction>
    <physiologicalReaction direction="left-to-right" evidence="28">
        <dbReference type="Rhea" id="RHEA:47561"/>
    </physiologicalReaction>
</comment>
<evidence type="ECO:0000256" key="24">
    <source>
        <dbReference type="ARBA" id="ARBA00042448"/>
    </source>
</evidence>
<evidence type="ECO:0000256" key="5">
    <source>
        <dbReference type="ARBA" id="ARBA00006003"/>
    </source>
</evidence>
<dbReference type="InterPro" id="IPR001675">
    <property type="entry name" value="Glyco_trans_29"/>
</dbReference>
<evidence type="ECO:0000256" key="37">
    <source>
        <dbReference type="ARBA" id="ARBA00082805"/>
    </source>
</evidence>
<evidence type="ECO:0000256" key="39">
    <source>
        <dbReference type="PIRSR" id="PIRSR005557-2"/>
    </source>
</evidence>
<evidence type="ECO:0000313" key="42">
    <source>
        <dbReference type="Proteomes" id="UP000694580"/>
    </source>
</evidence>
<feature type="disulfide bond" evidence="39">
    <location>
        <begin position="130"/>
        <end position="269"/>
    </location>
</feature>
<comment type="pathway">
    <text evidence="4">Glycolipid biosynthesis.</text>
</comment>
<reference evidence="41" key="2">
    <citation type="submission" date="2025-08" db="UniProtKB">
        <authorList>
            <consortium name="Ensembl"/>
        </authorList>
    </citation>
    <scope>IDENTIFICATION</scope>
</reference>
<evidence type="ECO:0000256" key="34">
    <source>
        <dbReference type="ARBA" id="ARBA00072809"/>
    </source>
</evidence>
<evidence type="ECO:0000256" key="21">
    <source>
        <dbReference type="ARBA" id="ARBA00041507"/>
    </source>
</evidence>
<organism evidence="41 42">
    <name type="scientific">Denticeps clupeoides</name>
    <name type="common">denticle herring</name>
    <dbReference type="NCBI Taxonomy" id="299321"/>
    <lineage>
        <taxon>Eukaryota</taxon>
        <taxon>Metazoa</taxon>
        <taxon>Chordata</taxon>
        <taxon>Craniata</taxon>
        <taxon>Vertebrata</taxon>
        <taxon>Euteleostomi</taxon>
        <taxon>Actinopterygii</taxon>
        <taxon>Neopterygii</taxon>
        <taxon>Teleostei</taxon>
        <taxon>Clupei</taxon>
        <taxon>Clupeiformes</taxon>
        <taxon>Denticipitoidei</taxon>
        <taxon>Denticipitidae</taxon>
        <taxon>Denticeps</taxon>
    </lineage>
</organism>
<comment type="catalytic activity">
    <reaction evidence="31">
        <text>ganglioside GM1 (d18:1(4E)/18:0) + CMP-N-acetyl-beta-neuraminate = ganglioside GD1a (18:1(4E)/18:0) + CMP + H(+)</text>
        <dbReference type="Rhea" id="RHEA:48248"/>
        <dbReference type="ChEBI" id="CHEBI:15378"/>
        <dbReference type="ChEBI" id="CHEBI:57812"/>
        <dbReference type="ChEBI" id="CHEBI:60377"/>
        <dbReference type="ChEBI" id="CHEBI:73110"/>
        <dbReference type="ChEBI" id="CHEBI:90153"/>
    </reaction>
    <physiologicalReaction direction="left-to-right" evidence="31">
        <dbReference type="Rhea" id="RHEA:48249"/>
    </physiologicalReaction>
</comment>
<dbReference type="PIRSF" id="PIRSF005557">
    <property type="entry name" value="Sialyl_trans"/>
    <property type="match status" value="1"/>
</dbReference>
<dbReference type="Pfam" id="PF00777">
    <property type="entry name" value="Glyco_transf_29"/>
    <property type="match status" value="1"/>
</dbReference>
<dbReference type="AlphaFoldDB" id="A0AAY4D2K3"/>
<feature type="binding site" evidence="38">
    <location>
        <position position="135"/>
    </location>
    <ligand>
        <name>substrate</name>
    </ligand>
</feature>
<accession>A0AAY4D2K3</accession>
<evidence type="ECO:0000256" key="7">
    <source>
        <dbReference type="ARBA" id="ARBA00022676"/>
    </source>
</evidence>
<dbReference type="GO" id="GO:0006629">
    <property type="term" value="P:lipid metabolic process"/>
    <property type="evidence" value="ECO:0007669"/>
    <property type="project" value="UniProtKB-KW"/>
</dbReference>
<evidence type="ECO:0000256" key="38">
    <source>
        <dbReference type="PIRSR" id="PIRSR005557-1"/>
    </source>
</evidence>
<evidence type="ECO:0000256" key="29">
    <source>
        <dbReference type="ARBA" id="ARBA00043773"/>
    </source>
</evidence>
<dbReference type="CDD" id="cd23966">
    <property type="entry name" value="GT29_ST3GAL1_2"/>
    <property type="match status" value="1"/>
</dbReference>
<keyword evidence="15" id="KW-1015">Disulfide bond</keyword>
<dbReference type="InterPro" id="IPR038578">
    <property type="entry name" value="GT29-like_sf"/>
</dbReference>
<feature type="binding site" evidence="38">
    <location>
        <position position="278"/>
    </location>
    <ligand>
        <name>substrate</name>
    </ligand>
</feature>
<gene>
    <name evidence="41" type="primary">ST3GAL1</name>
</gene>
<evidence type="ECO:0000256" key="22">
    <source>
        <dbReference type="ARBA" id="ARBA00041997"/>
    </source>
</evidence>
<evidence type="ECO:0000256" key="4">
    <source>
        <dbReference type="ARBA" id="ARBA00004934"/>
    </source>
</evidence>
<evidence type="ECO:0000256" key="2">
    <source>
        <dbReference type="ARBA" id="ARBA00004613"/>
    </source>
</evidence>
<comment type="catalytic activity">
    <reaction evidence="32">
        <text>a globoside GalGb4Cer + CMP-N-acetyl-beta-neuraminate = a globoside MSGG + CMP + H(+)</text>
        <dbReference type="Rhea" id="RHEA:65372"/>
        <dbReference type="ChEBI" id="CHEBI:15378"/>
        <dbReference type="ChEBI" id="CHEBI:57812"/>
        <dbReference type="ChEBI" id="CHEBI:60377"/>
        <dbReference type="ChEBI" id="CHEBI:140623"/>
        <dbReference type="ChEBI" id="CHEBI:140691"/>
    </reaction>
    <physiologicalReaction direction="left-to-right" evidence="32">
        <dbReference type="Rhea" id="RHEA:65373"/>
    </physiologicalReaction>
</comment>
<feature type="binding site" evidence="38">
    <location>
        <position position="158"/>
    </location>
    <ligand>
        <name>substrate</name>
    </ligand>
</feature>
<keyword evidence="12" id="KW-0333">Golgi apparatus</keyword>
<comment type="subunit">
    <text evidence="33">Homodimer; disulfide-linked. Homodimer formation occurs in the endoplasmic reticulum.</text>
</comment>
<keyword evidence="7" id="KW-0328">Glycosyltransferase</keyword>
<comment type="catalytic activity">
    <reaction evidence="29">
        <text>a ganglioside GM1 (d18:1(4E)) + CMP-N-acetyl-beta-neuraminate = a ganglioside GD1a (d18:1(4E)) + CMP + H(+)</text>
        <dbReference type="Rhea" id="RHEA:18021"/>
        <dbReference type="ChEBI" id="CHEBI:15378"/>
        <dbReference type="ChEBI" id="CHEBI:57812"/>
        <dbReference type="ChEBI" id="CHEBI:60377"/>
        <dbReference type="ChEBI" id="CHEBI:77709"/>
        <dbReference type="ChEBI" id="CHEBI:78445"/>
        <dbReference type="EC" id="2.4.3.2"/>
    </reaction>
    <physiologicalReaction direction="left-to-right" evidence="29">
        <dbReference type="Rhea" id="RHEA:18022"/>
    </physiologicalReaction>
</comment>
<evidence type="ECO:0000256" key="28">
    <source>
        <dbReference type="ARBA" id="ARBA00043673"/>
    </source>
</evidence>
<evidence type="ECO:0000256" key="10">
    <source>
        <dbReference type="ARBA" id="ARBA00022968"/>
    </source>
</evidence>
<keyword evidence="42" id="KW-1185">Reference proteome</keyword>
<evidence type="ECO:0000256" key="6">
    <source>
        <dbReference type="ARBA" id="ARBA00022525"/>
    </source>
</evidence>
<evidence type="ECO:0000256" key="17">
    <source>
        <dbReference type="ARBA" id="ARBA00036292"/>
    </source>
</evidence>
<evidence type="ECO:0000256" key="12">
    <source>
        <dbReference type="ARBA" id="ARBA00023034"/>
    </source>
</evidence>
<keyword evidence="14 40" id="KW-0472">Membrane</keyword>
<evidence type="ECO:0000256" key="20">
    <source>
        <dbReference type="ARBA" id="ARBA00040101"/>
    </source>
</evidence>
<dbReference type="PANTHER" id="PTHR46032">
    <property type="entry name" value="ALPHA-2,3-SIALYLTRANSFERASE ST3GAL I ISOFORM X1"/>
    <property type="match status" value="1"/>
</dbReference>
<dbReference type="GO" id="GO:0097503">
    <property type="term" value="P:sialylation"/>
    <property type="evidence" value="ECO:0007669"/>
    <property type="project" value="TreeGrafter"/>
</dbReference>
<protein>
    <recommendedName>
        <fullName evidence="20">CMP-N-acetylneuraminate-beta-galactosamide-alpha-2,3-sialyltransferase 1</fullName>
        <ecNumber evidence="18">2.4.3.2</ecNumber>
        <ecNumber evidence="19">2.4.3.4</ecNumber>
    </recommendedName>
    <alternativeName>
        <fullName evidence="34">CMP-N-acetylneuraminate-beta-galactosamide-alpha-2,3-sialyltransferase 2</fullName>
    </alternativeName>
    <alternativeName>
        <fullName evidence="27">Gal-NAc6S</fullName>
    </alternativeName>
    <alternativeName>
        <fullName evidence="24">Gal-beta-1,3-GalNAc-alpha-2,3-sialyltransferase</fullName>
    </alternativeName>
    <alternativeName>
        <fullName evidence="26">Monosialoganglioside sialyltransferase</fullName>
    </alternativeName>
    <alternativeName>
        <fullName evidence="22">ST3Gal I</fullName>
    </alternativeName>
    <alternativeName>
        <fullName evidence="35">ST3Gal II</fullName>
    </alternativeName>
    <alternativeName>
        <fullName evidence="23">ST3GalA.1</fullName>
    </alternativeName>
    <alternativeName>
        <fullName evidence="36">ST3GalA.2</fullName>
    </alternativeName>
    <alternativeName>
        <fullName evidence="21">ST3O</fullName>
    </alternativeName>
    <alternativeName>
        <fullName evidence="25">Sialyltransferase 4A</fullName>
    </alternativeName>
    <alternativeName>
        <fullName evidence="37">Sialyltransferase 4B</fullName>
    </alternativeName>
</protein>
<evidence type="ECO:0000256" key="14">
    <source>
        <dbReference type="ARBA" id="ARBA00023136"/>
    </source>
</evidence>
<evidence type="ECO:0000256" key="15">
    <source>
        <dbReference type="ARBA" id="ARBA00023157"/>
    </source>
</evidence>
<feature type="binding site" evidence="38">
    <location>
        <position position="304"/>
    </location>
    <ligand>
        <name>substrate</name>
    </ligand>
</feature>
<comment type="pathway">
    <text evidence="3">Protein modification; protein glycosylation.</text>
</comment>
<keyword evidence="13" id="KW-0443">Lipid metabolism</keyword>
<keyword evidence="9 40" id="KW-0812">Transmembrane</keyword>
<evidence type="ECO:0000256" key="33">
    <source>
        <dbReference type="ARBA" id="ARBA00062545"/>
    </source>
</evidence>
<evidence type="ECO:0000256" key="32">
    <source>
        <dbReference type="ARBA" id="ARBA00052027"/>
    </source>
</evidence>
<comment type="catalytic activity">
    <reaction evidence="17">
        <text>a beta-D-galactosyl-(1-&gt;3)-N-acetyl-alpha-D-galactosaminyl derivative + CMP-N-acetyl-beta-neuraminate = an N-acetyl-alpha-neuraminyl-(2-&gt;3)-beta-D-galactosyl-(1-&gt;3)-N-acetyl-alpha-D-galactosaminyl derivative + CMP + H(+)</text>
        <dbReference type="Rhea" id="RHEA:21616"/>
        <dbReference type="ChEBI" id="CHEBI:15378"/>
        <dbReference type="ChEBI" id="CHEBI:57812"/>
        <dbReference type="ChEBI" id="CHEBI:60377"/>
        <dbReference type="ChEBI" id="CHEBI:133470"/>
        <dbReference type="ChEBI" id="CHEBI:139596"/>
        <dbReference type="EC" id="2.4.3.4"/>
    </reaction>
    <physiologicalReaction direction="left-to-right" evidence="17">
        <dbReference type="Rhea" id="RHEA:21617"/>
    </physiologicalReaction>
</comment>
<dbReference type="GO" id="GO:0047288">
    <property type="term" value="F:beta-D-galactosyl-(1-&gt;3)-N-acetyl-beta-D-galactosaminide alpha-2,3- sialyltransferase"/>
    <property type="evidence" value="ECO:0007669"/>
    <property type="project" value="UniProtKB-EC"/>
</dbReference>
<dbReference type="EC" id="2.4.3.4" evidence="19"/>
<evidence type="ECO:0000256" key="8">
    <source>
        <dbReference type="ARBA" id="ARBA00022679"/>
    </source>
</evidence>
<evidence type="ECO:0000256" key="25">
    <source>
        <dbReference type="ARBA" id="ARBA00042682"/>
    </source>
</evidence>
<dbReference type="InterPro" id="IPR012163">
    <property type="entry name" value="Sialyl_trans"/>
</dbReference>
<feature type="binding site" evidence="38">
    <location>
        <position position="94"/>
    </location>
    <ligand>
        <name>substrate</name>
    </ligand>
</feature>
<evidence type="ECO:0000256" key="18">
    <source>
        <dbReference type="ARBA" id="ARBA00039106"/>
    </source>
</evidence>
<evidence type="ECO:0000256" key="36">
    <source>
        <dbReference type="ARBA" id="ARBA00081332"/>
    </source>
</evidence>